<evidence type="ECO:0000256" key="1">
    <source>
        <dbReference type="ARBA" id="ARBA00023015"/>
    </source>
</evidence>
<evidence type="ECO:0000256" key="2">
    <source>
        <dbReference type="ARBA" id="ARBA00023125"/>
    </source>
</evidence>
<dbReference type="PANTHER" id="PTHR33204">
    <property type="entry name" value="TRANSCRIPTIONAL REGULATOR, MARR FAMILY"/>
    <property type="match status" value="1"/>
</dbReference>
<protein>
    <submittedName>
        <fullName evidence="5">Winged helix-turn-helix transcriptional regulator</fullName>
    </submittedName>
</protein>
<dbReference type="RefSeq" id="WP_379661223.1">
    <property type="nucleotide sequence ID" value="NZ_JBHUDG010000003.1"/>
</dbReference>
<keyword evidence="3" id="KW-0804">Transcription</keyword>
<dbReference type="Pfam" id="PF01638">
    <property type="entry name" value="HxlR"/>
    <property type="match status" value="1"/>
</dbReference>
<keyword evidence="2" id="KW-0238">DNA-binding</keyword>
<dbReference type="InterPro" id="IPR036390">
    <property type="entry name" value="WH_DNA-bd_sf"/>
</dbReference>
<evidence type="ECO:0000313" key="5">
    <source>
        <dbReference type="EMBL" id="MFD1628838.1"/>
    </source>
</evidence>
<dbReference type="PANTHER" id="PTHR33204:SF29">
    <property type="entry name" value="TRANSCRIPTIONAL REGULATOR"/>
    <property type="match status" value="1"/>
</dbReference>
<gene>
    <name evidence="5" type="ORF">ACFSAH_03060</name>
</gene>
<keyword evidence="1" id="KW-0805">Transcription regulation</keyword>
<comment type="caution">
    <text evidence="5">The sequence shown here is derived from an EMBL/GenBank/DDBJ whole genome shotgun (WGS) entry which is preliminary data.</text>
</comment>
<dbReference type="InterPro" id="IPR002577">
    <property type="entry name" value="HTH_HxlR"/>
</dbReference>
<name>A0ABW4I9F0_9SPHI</name>
<reference evidence="6" key="1">
    <citation type="journal article" date="2019" name="Int. J. Syst. Evol. Microbiol.">
        <title>The Global Catalogue of Microorganisms (GCM) 10K type strain sequencing project: providing services to taxonomists for standard genome sequencing and annotation.</title>
        <authorList>
            <consortium name="The Broad Institute Genomics Platform"/>
            <consortium name="The Broad Institute Genome Sequencing Center for Infectious Disease"/>
            <person name="Wu L."/>
            <person name="Ma J."/>
        </authorList>
    </citation>
    <scope>NUCLEOTIDE SEQUENCE [LARGE SCALE GENOMIC DNA]</scope>
    <source>
        <strain evidence="6">CCUG 53762</strain>
    </source>
</reference>
<evidence type="ECO:0000256" key="3">
    <source>
        <dbReference type="ARBA" id="ARBA00023163"/>
    </source>
</evidence>
<dbReference type="Gene3D" id="1.10.10.10">
    <property type="entry name" value="Winged helix-like DNA-binding domain superfamily/Winged helix DNA-binding domain"/>
    <property type="match status" value="1"/>
</dbReference>
<feature type="domain" description="HTH hxlR-type" evidence="4">
    <location>
        <begin position="31"/>
        <end position="134"/>
    </location>
</feature>
<proteinExistence type="predicted"/>
<keyword evidence="6" id="KW-1185">Reference proteome</keyword>
<sequence length="139" mass="16085">MKVVTIKYTNNLKVIIIDNQSHKSKIKMKKCVNNVESLQFILQVLGGKWKLHILSILYFGKKRFKELEREIEGISAKMLIKELKDLEAAGIVNRQTFNTVPITVEYSLTKEGLTMKPLLDQMNQWATEFQQNVNKKSSD</sequence>
<dbReference type="SUPFAM" id="SSF46785">
    <property type="entry name" value="Winged helix' DNA-binding domain"/>
    <property type="match status" value="1"/>
</dbReference>
<organism evidence="5 6">
    <name type="scientific">Pseudopedobacter beijingensis</name>
    <dbReference type="NCBI Taxonomy" id="1207056"/>
    <lineage>
        <taxon>Bacteria</taxon>
        <taxon>Pseudomonadati</taxon>
        <taxon>Bacteroidota</taxon>
        <taxon>Sphingobacteriia</taxon>
        <taxon>Sphingobacteriales</taxon>
        <taxon>Sphingobacteriaceae</taxon>
        <taxon>Pseudopedobacter</taxon>
    </lineage>
</organism>
<dbReference type="PROSITE" id="PS51118">
    <property type="entry name" value="HTH_HXLR"/>
    <property type="match status" value="1"/>
</dbReference>
<evidence type="ECO:0000313" key="6">
    <source>
        <dbReference type="Proteomes" id="UP001597118"/>
    </source>
</evidence>
<dbReference type="InterPro" id="IPR036388">
    <property type="entry name" value="WH-like_DNA-bd_sf"/>
</dbReference>
<accession>A0ABW4I9F0</accession>
<dbReference type="EMBL" id="JBHUDG010000003">
    <property type="protein sequence ID" value="MFD1628838.1"/>
    <property type="molecule type" value="Genomic_DNA"/>
</dbReference>
<evidence type="ECO:0000259" key="4">
    <source>
        <dbReference type="PROSITE" id="PS51118"/>
    </source>
</evidence>
<dbReference type="Proteomes" id="UP001597118">
    <property type="component" value="Unassembled WGS sequence"/>
</dbReference>